<sequence length="427" mass="45534">MILNKKKEELSFTSVLLLGINGIIGSGIFLLPGSLYQQAGIYSLVAILFAGVSTLLIALNYAVMSSKIDEDGGAWIYANTAFGPDVGFQVGWFTWFLGVITISTEIAAFLTTLKGIFPAVAQRSLYIIIATVIIGILAIINLFGPGATKFIDNISSTLKISMLLVFVIGGLILFVKHPVALPNTVKTSTGGTVDAFTTSFYMFTGFSFLPIAAKEMRNAEKNLPRALITVILGVTAIYLLTQFITMFLLGSGLVNEKLPVAIAFEHVVGAVGKMIVLGGMLVSTLGVAIAVSFDSPVELASLSTEKDLLPAAFGKTNRFQAPILSVIVTAGLAIALVASGSYLFLVNLIVFSSFIQYIATILALLKLRKDPDLPKGMHLIGGDLVPLLALLIIVVLFVRFTFVTYVIGVAFAIIGGLIYLVHKRAMP</sequence>
<dbReference type="Pfam" id="PF13520">
    <property type="entry name" value="AA_permease_2"/>
    <property type="match status" value="1"/>
</dbReference>
<feature type="transmembrane region" description="Helical" evidence="6">
    <location>
        <begin position="377"/>
        <end position="396"/>
    </location>
</feature>
<evidence type="ECO:0000256" key="3">
    <source>
        <dbReference type="ARBA" id="ARBA00022692"/>
    </source>
</evidence>
<evidence type="ECO:0000256" key="1">
    <source>
        <dbReference type="ARBA" id="ARBA00004651"/>
    </source>
</evidence>
<dbReference type="Proteomes" id="UP000051859">
    <property type="component" value="Unassembled WGS sequence"/>
</dbReference>
<keyword evidence="3 6" id="KW-0812">Transmembrane</keyword>
<dbReference type="PANTHER" id="PTHR42770">
    <property type="entry name" value="AMINO ACID TRANSPORTER-RELATED"/>
    <property type="match status" value="1"/>
</dbReference>
<dbReference type="InterPro" id="IPR050367">
    <property type="entry name" value="APC_superfamily"/>
</dbReference>
<feature type="transmembrane region" description="Helical" evidence="6">
    <location>
        <begin position="402"/>
        <end position="421"/>
    </location>
</feature>
<dbReference type="GO" id="GO:0022857">
    <property type="term" value="F:transmembrane transporter activity"/>
    <property type="evidence" value="ECO:0007669"/>
    <property type="project" value="InterPro"/>
</dbReference>
<feature type="transmembrane region" description="Helical" evidence="6">
    <location>
        <begin position="344"/>
        <end position="365"/>
    </location>
</feature>
<gene>
    <name evidence="7" type="ORF">IV81_GL000595</name>
</gene>
<accession>A0A0R2KV14</accession>
<dbReference type="Gene3D" id="1.20.1740.10">
    <property type="entry name" value="Amino acid/polyamine transporter I"/>
    <property type="match status" value="1"/>
</dbReference>
<evidence type="ECO:0000256" key="6">
    <source>
        <dbReference type="SAM" id="Phobius"/>
    </source>
</evidence>
<keyword evidence="2" id="KW-1003">Cell membrane</keyword>
<keyword evidence="4 6" id="KW-1133">Transmembrane helix</keyword>
<feature type="transmembrane region" description="Helical" evidence="6">
    <location>
        <begin position="125"/>
        <end position="144"/>
    </location>
</feature>
<feature type="transmembrane region" description="Helical" evidence="6">
    <location>
        <begin position="319"/>
        <end position="338"/>
    </location>
</feature>
<evidence type="ECO:0000256" key="5">
    <source>
        <dbReference type="ARBA" id="ARBA00023136"/>
    </source>
</evidence>
<feature type="transmembrane region" description="Helical" evidence="6">
    <location>
        <begin position="156"/>
        <end position="175"/>
    </location>
</feature>
<feature type="transmembrane region" description="Helical" evidence="6">
    <location>
        <begin position="195"/>
        <end position="213"/>
    </location>
</feature>
<evidence type="ECO:0000256" key="2">
    <source>
        <dbReference type="ARBA" id="ARBA00022475"/>
    </source>
</evidence>
<dbReference type="PIRSF" id="PIRSF006060">
    <property type="entry name" value="AA_transporter"/>
    <property type="match status" value="1"/>
</dbReference>
<protein>
    <submittedName>
        <fullName evidence="7">Amino acid transporter</fullName>
    </submittedName>
</protein>
<dbReference type="RefSeq" id="WP_057803836.1">
    <property type="nucleotide sequence ID" value="NZ_JQBX01000017.1"/>
</dbReference>
<feature type="transmembrane region" description="Helical" evidence="6">
    <location>
        <begin position="225"/>
        <end position="250"/>
    </location>
</feature>
<keyword evidence="5 6" id="KW-0472">Membrane</keyword>
<organism evidence="7 8">
    <name type="scientific">Pediococcus stilesii</name>
    <dbReference type="NCBI Taxonomy" id="331679"/>
    <lineage>
        <taxon>Bacteria</taxon>
        <taxon>Bacillati</taxon>
        <taxon>Bacillota</taxon>
        <taxon>Bacilli</taxon>
        <taxon>Lactobacillales</taxon>
        <taxon>Lactobacillaceae</taxon>
        <taxon>Pediococcus</taxon>
    </lineage>
</organism>
<proteinExistence type="predicted"/>
<name>A0A0R2KV14_9LACO</name>
<dbReference type="GO" id="GO:0005886">
    <property type="term" value="C:plasma membrane"/>
    <property type="evidence" value="ECO:0007669"/>
    <property type="project" value="UniProtKB-SubCell"/>
</dbReference>
<dbReference type="PATRIC" id="fig|331679.3.peg.602"/>
<feature type="transmembrane region" description="Helical" evidence="6">
    <location>
        <begin position="92"/>
        <end position="113"/>
    </location>
</feature>
<feature type="transmembrane region" description="Helical" evidence="6">
    <location>
        <begin position="12"/>
        <end position="35"/>
    </location>
</feature>
<comment type="caution">
    <text evidence="7">The sequence shown here is derived from an EMBL/GenBank/DDBJ whole genome shotgun (WGS) entry which is preliminary data.</text>
</comment>
<dbReference type="STRING" id="331679.IV81_GL000595"/>
<keyword evidence="8" id="KW-1185">Reference proteome</keyword>
<dbReference type="AlphaFoldDB" id="A0A0R2KV14"/>
<reference evidence="7 8" key="1">
    <citation type="journal article" date="2015" name="Genome Announc.">
        <title>Expanding the biotechnology potential of lactobacilli through comparative genomics of 213 strains and associated genera.</title>
        <authorList>
            <person name="Sun Z."/>
            <person name="Harris H.M."/>
            <person name="McCann A."/>
            <person name="Guo C."/>
            <person name="Argimon S."/>
            <person name="Zhang W."/>
            <person name="Yang X."/>
            <person name="Jeffery I.B."/>
            <person name="Cooney J.C."/>
            <person name="Kagawa T.F."/>
            <person name="Liu W."/>
            <person name="Song Y."/>
            <person name="Salvetti E."/>
            <person name="Wrobel A."/>
            <person name="Rasinkangas P."/>
            <person name="Parkhill J."/>
            <person name="Rea M.C."/>
            <person name="O'Sullivan O."/>
            <person name="Ritari J."/>
            <person name="Douillard F.P."/>
            <person name="Paul Ross R."/>
            <person name="Yang R."/>
            <person name="Briner A.E."/>
            <person name="Felis G.E."/>
            <person name="de Vos W.M."/>
            <person name="Barrangou R."/>
            <person name="Klaenhammer T.R."/>
            <person name="Caufield P.W."/>
            <person name="Cui Y."/>
            <person name="Zhang H."/>
            <person name="O'Toole P.W."/>
        </authorList>
    </citation>
    <scope>NUCLEOTIDE SEQUENCE [LARGE SCALE GENOMIC DNA]</scope>
    <source>
        <strain evidence="7 8">DSM 18001</strain>
    </source>
</reference>
<dbReference type="InterPro" id="IPR002293">
    <property type="entry name" value="AA/rel_permease1"/>
</dbReference>
<dbReference type="EMBL" id="JQBX01000017">
    <property type="protein sequence ID" value="KRN93314.1"/>
    <property type="molecule type" value="Genomic_DNA"/>
</dbReference>
<feature type="transmembrane region" description="Helical" evidence="6">
    <location>
        <begin position="270"/>
        <end position="293"/>
    </location>
</feature>
<dbReference type="PANTHER" id="PTHR42770:SF18">
    <property type="entry name" value="ARGININE_AGMATINE ANTIPORTER"/>
    <property type="match status" value="1"/>
</dbReference>
<evidence type="ECO:0000256" key="4">
    <source>
        <dbReference type="ARBA" id="ARBA00022989"/>
    </source>
</evidence>
<evidence type="ECO:0000313" key="8">
    <source>
        <dbReference type="Proteomes" id="UP000051859"/>
    </source>
</evidence>
<feature type="transmembrane region" description="Helical" evidence="6">
    <location>
        <begin position="41"/>
        <end position="63"/>
    </location>
</feature>
<comment type="subcellular location">
    <subcellularLocation>
        <location evidence="1">Cell membrane</location>
        <topology evidence="1">Multi-pass membrane protein</topology>
    </subcellularLocation>
</comment>
<evidence type="ECO:0000313" key="7">
    <source>
        <dbReference type="EMBL" id="KRN93314.1"/>
    </source>
</evidence>